<keyword evidence="2 5" id="KW-0378">Hydrolase</keyword>
<dbReference type="Gene3D" id="3.40.50.1820">
    <property type="entry name" value="alpha/beta hydrolase"/>
    <property type="match status" value="1"/>
</dbReference>
<dbReference type="GO" id="GO:0006629">
    <property type="term" value="P:lipid metabolic process"/>
    <property type="evidence" value="ECO:0007669"/>
    <property type="project" value="InterPro"/>
</dbReference>
<name>A0A1Y2DD76_9PEZI</name>
<dbReference type="InterPro" id="IPR051299">
    <property type="entry name" value="AB_hydrolase_lip/est"/>
</dbReference>
<sequence>MKSTSCGLAVVLLYTSATAFSLSSLGSSLGSLLGLSDDDDDVTASAATLNDAELANMKYFVEFAAASYCNSDATLVGQNVLCTKDSCPTLTANSVLNFAYLGDAHQDADGFVAIDDTTQTIVVTYKGTTSITDFVTDALFSTESCDDLVSGCQVHTGFSLAWSEVQSSTLTAVSSALSQRLTYSLVVTGHSLGGSIATLAGAYLRAAGYALDIYSYGSPRVGNEEFAEFVTTQAGTHYRVTHLADPGPRYPTHILGYRHTSPEYWLSTGEAKTVDYSVGDVVVCEGTYNDDCNGGTEIGAWTPHGYYFTKVGACKGDLTLWKRD</sequence>
<evidence type="ECO:0000256" key="3">
    <source>
        <dbReference type="SAM" id="SignalP"/>
    </source>
</evidence>
<dbReference type="InterPro" id="IPR002921">
    <property type="entry name" value="Fungal_lipase-type"/>
</dbReference>
<feature type="signal peptide" evidence="3">
    <location>
        <begin position="1"/>
        <end position="19"/>
    </location>
</feature>
<dbReference type="InterPro" id="IPR029058">
    <property type="entry name" value="AB_hydrolase_fold"/>
</dbReference>
<dbReference type="STRING" id="1141098.A0A1Y2DD76"/>
<evidence type="ECO:0000259" key="4">
    <source>
        <dbReference type="Pfam" id="PF01764"/>
    </source>
</evidence>
<dbReference type="GeneID" id="63781123"/>
<dbReference type="FunCoup" id="A0A1Y2DD76">
    <property type="interactions" value="5"/>
</dbReference>
<evidence type="ECO:0000313" key="6">
    <source>
        <dbReference type="Proteomes" id="UP000193689"/>
    </source>
</evidence>
<feature type="chain" id="PRO_5011988215" evidence="3">
    <location>
        <begin position="20"/>
        <end position="324"/>
    </location>
</feature>
<evidence type="ECO:0000313" key="5">
    <source>
        <dbReference type="EMBL" id="ORY56645.1"/>
    </source>
</evidence>
<dbReference type="RefSeq" id="XP_040710224.1">
    <property type="nucleotide sequence ID" value="XM_040864911.1"/>
</dbReference>
<dbReference type="SUPFAM" id="SSF53474">
    <property type="entry name" value="alpha/beta-Hydrolases"/>
    <property type="match status" value="1"/>
</dbReference>
<dbReference type="EMBL" id="MCFJ01000022">
    <property type="protein sequence ID" value="ORY56645.1"/>
    <property type="molecule type" value="Genomic_DNA"/>
</dbReference>
<gene>
    <name evidence="5" type="ORF">BCR38DRAFT_504991</name>
</gene>
<protein>
    <submittedName>
        <fullName evidence="5">Alpha/Beta hydrolase protein</fullName>
    </submittedName>
</protein>
<accession>A0A1Y2DD76</accession>
<reference evidence="5 6" key="1">
    <citation type="submission" date="2016-07" db="EMBL/GenBank/DDBJ databases">
        <title>Pervasive Adenine N6-methylation of Active Genes in Fungi.</title>
        <authorList>
            <consortium name="DOE Joint Genome Institute"/>
            <person name="Mondo S.J."/>
            <person name="Dannebaum R.O."/>
            <person name="Kuo R.C."/>
            <person name="Labutti K."/>
            <person name="Haridas S."/>
            <person name="Kuo A."/>
            <person name="Salamov A."/>
            <person name="Ahrendt S.R."/>
            <person name="Lipzen A."/>
            <person name="Sullivan W."/>
            <person name="Andreopoulos W.B."/>
            <person name="Clum A."/>
            <person name="Lindquist E."/>
            <person name="Daum C."/>
            <person name="Ramamoorthy G.K."/>
            <person name="Gryganskyi A."/>
            <person name="Culley D."/>
            <person name="Magnuson J.K."/>
            <person name="James T.Y."/>
            <person name="O'Malley M.A."/>
            <person name="Stajich J.E."/>
            <person name="Spatafora J.W."/>
            <person name="Visel A."/>
            <person name="Grigoriev I.V."/>
        </authorList>
    </citation>
    <scope>NUCLEOTIDE SEQUENCE [LARGE SCALE GENOMIC DNA]</scope>
    <source>
        <strain evidence="5 6">CBS 129021</strain>
    </source>
</reference>
<organism evidence="5 6">
    <name type="scientific">Pseudomassariella vexata</name>
    <dbReference type="NCBI Taxonomy" id="1141098"/>
    <lineage>
        <taxon>Eukaryota</taxon>
        <taxon>Fungi</taxon>
        <taxon>Dikarya</taxon>
        <taxon>Ascomycota</taxon>
        <taxon>Pezizomycotina</taxon>
        <taxon>Sordariomycetes</taxon>
        <taxon>Xylariomycetidae</taxon>
        <taxon>Amphisphaeriales</taxon>
        <taxon>Pseudomassariaceae</taxon>
        <taxon>Pseudomassariella</taxon>
    </lineage>
</organism>
<dbReference type="GO" id="GO:0016787">
    <property type="term" value="F:hydrolase activity"/>
    <property type="evidence" value="ECO:0007669"/>
    <property type="project" value="UniProtKB-KW"/>
</dbReference>
<dbReference type="CDD" id="cd00519">
    <property type="entry name" value="Lipase_3"/>
    <property type="match status" value="1"/>
</dbReference>
<dbReference type="InParanoid" id="A0A1Y2DD76"/>
<dbReference type="OrthoDB" id="426718at2759"/>
<comment type="caution">
    <text evidence="5">The sequence shown here is derived from an EMBL/GenBank/DDBJ whole genome shotgun (WGS) entry which is preliminary data.</text>
</comment>
<dbReference type="Proteomes" id="UP000193689">
    <property type="component" value="Unassembled WGS sequence"/>
</dbReference>
<keyword evidence="1 3" id="KW-0732">Signal</keyword>
<dbReference type="PANTHER" id="PTHR46640">
    <property type="entry name" value="TRIACYLGLYCEROL LIPASE, PUTATIVE (AFU_ORTHOLOGUE AFUA_6G06510)-RELATED"/>
    <property type="match status" value="1"/>
</dbReference>
<keyword evidence="6" id="KW-1185">Reference proteome</keyword>
<dbReference type="PANTHER" id="PTHR46640:SF1">
    <property type="entry name" value="FUNGAL LIPASE-LIKE DOMAIN-CONTAINING PROTEIN-RELATED"/>
    <property type="match status" value="1"/>
</dbReference>
<evidence type="ECO:0000256" key="2">
    <source>
        <dbReference type="ARBA" id="ARBA00022801"/>
    </source>
</evidence>
<dbReference type="Pfam" id="PF01764">
    <property type="entry name" value="Lipase_3"/>
    <property type="match status" value="1"/>
</dbReference>
<proteinExistence type="predicted"/>
<dbReference type="AlphaFoldDB" id="A0A1Y2DD76"/>
<evidence type="ECO:0000256" key="1">
    <source>
        <dbReference type="ARBA" id="ARBA00022729"/>
    </source>
</evidence>
<feature type="domain" description="Fungal lipase-type" evidence="4">
    <location>
        <begin position="122"/>
        <end position="252"/>
    </location>
</feature>